<feature type="domain" description="Beta-lactamase-related" evidence="1">
    <location>
        <begin position="49"/>
        <end position="298"/>
    </location>
</feature>
<evidence type="ECO:0000313" key="2">
    <source>
        <dbReference type="EMBL" id="SMF84580.1"/>
    </source>
</evidence>
<gene>
    <name evidence="2" type="ORF">SAMN05661091_2658</name>
</gene>
<dbReference type="SUPFAM" id="SSF56601">
    <property type="entry name" value="beta-lactamase/transpeptidase-like"/>
    <property type="match status" value="1"/>
</dbReference>
<proteinExistence type="predicted"/>
<dbReference type="InterPro" id="IPR001466">
    <property type="entry name" value="Beta-lactam-related"/>
</dbReference>
<dbReference type="STRING" id="1313296.SAMN05661091_2658"/>
<organism evidence="2 3">
    <name type="scientific">Paenibacillus uliginis N3/975</name>
    <dbReference type="NCBI Taxonomy" id="1313296"/>
    <lineage>
        <taxon>Bacteria</taxon>
        <taxon>Bacillati</taxon>
        <taxon>Bacillota</taxon>
        <taxon>Bacilli</taxon>
        <taxon>Bacillales</taxon>
        <taxon>Paenibacillaceae</taxon>
        <taxon>Paenibacillus</taxon>
    </lineage>
</organism>
<evidence type="ECO:0000259" key="1">
    <source>
        <dbReference type="Pfam" id="PF00144"/>
    </source>
</evidence>
<dbReference type="PANTHER" id="PTHR43283">
    <property type="entry name" value="BETA-LACTAMASE-RELATED"/>
    <property type="match status" value="1"/>
</dbReference>
<dbReference type="EMBL" id="LT840184">
    <property type="protein sequence ID" value="SMF84580.1"/>
    <property type="molecule type" value="Genomic_DNA"/>
</dbReference>
<dbReference type="Pfam" id="PF00144">
    <property type="entry name" value="Beta-lactamase"/>
    <property type="match status" value="1"/>
</dbReference>
<dbReference type="AlphaFoldDB" id="A0A1X7HDM7"/>
<dbReference type="Proteomes" id="UP000192940">
    <property type="component" value="Chromosome I"/>
</dbReference>
<dbReference type="PANTHER" id="PTHR43283:SF7">
    <property type="entry name" value="BETA-LACTAMASE-RELATED DOMAIN-CONTAINING PROTEIN"/>
    <property type="match status" value="1"/>
</dbReference>
<evidence type="ECO:0000313" key="3">
    <source>
        <dbReference type="Proteomes" id="UP000192940"/>
    </source>
</evidence>
<dbReference type="InterPro" id="IPR050789">
    <property type="entry name" value="Diverse_Enzym_Activities"/>
</dbReference>
<reference evidence="3" key="1">
    <citation type="submission" date="2017-04" db="EMBL/GenBank/DDBJ databases">
        <authorList>
            <person name="Varghese N."/>
            <person name="Submissions S."/>
        </authorList>
    </citation>
    <scope>NUCLEOTIDE SEQUENCE [LARGE SCALE GENOMIC DNA]</scope>
    <source>
        <strain evidence="3">N3/975</strain>
    </source>
</reference>
<keyword evidence="3" id="KW-1185">Reference proteome</keyword>
<name>A0A1X7HDM7_9BACL</name>
<protein>
    <submittedName>
        <fullName evidence="2">CubicO group peptidase, beta-lactamase class C family</fullName>
    </submittedName>
</protein>
<accession>A0A1X7HDM7</accession>
<dbReference type="InterPro" id="IPR012338">
    <property type="entry name" value="Beta-lactam/transpept-like"/>
</dbReference>
<dbReference type="Gene3D" id="3.40.710.10">
    <property type="entry name" value="DD-peptidase/beta-lactamase superfamily"/>
    <property type="match status" value="1"/>
</dbReference>
<sequence>MEISTDIPENHRLSSKALLEFFTKIEQLKLEVNTFILLQDGKATAQFCRSPYRMDSPQLLYSLSKSFTSIAVGIAWDNGYLDLDDNVISFFPEKLPRYITPNLAKMTVHHLLSMNAGHHDNIYATVAKEQDWVKTFLSLDVEHEPGSHYRYSTHSTYMLSAIIEQVTGQNMVDFLMPRLFEPLGIPRPSWETCPLGITAGGMGLSISTEGIAKFGLMLLNKGVYEGKRIVSEQFIKLATSEQSDNRAGAERIDSAQGYGYQFHLCRRGCYRGDGAFGQLCFVAPKENIVIAVTSSFKNMKPLQTLLDLIYEHIFDQLDKNVFYYPEDNIELKNLLSNFNHSVPTIRPVPVNIPIVNNSCYMMNGNPHGLKKITFHLKDKHLELQVFYGDDRDNTLPFDFTKAMHTKDVFNKDLSMHLQEVITYASWQDNNTLQLTLFYIETPYKVTYTITFHDQTIDFQLNINVSLNISEYRVTGNLMNVQV</sequence>
<dbReference type="RefSeq" id="WP_208919631.1">
    <property type="nucleotide sequence ID" value="NZ_LT840184.1"/>
</dbReference>